<evidence type="ECO:0000256" key="1">
    <source>
        <dbReference type="SAM" id="MobiDB-lite"/>
    </source>
</evidence>
<keyword evidence="3" id="KW-1185">Reference proteome</keyword>
<feature type="compositionally biased region" description="Acidic residues" evidence="1">
    <location>
        <begin position="203"/>
        <end position="213"/>
    </location>
</feature>
<feature type="region of interest" description="Disordered" evidence="1">
    <location>
        <begin position="181"/>
        <end position="213"/>
    </location>
</feature>
<proteinExistence type="predicted"/>
<evidence type="ECO:0000313" key="2">
    <source>
        <dbReference type="EMBL" id="KZV55809.1"/>
    </source>
</evidence>
<accession>A0A2Z7D8C7</accession>
<reference evidence="2 3" key="1">
    <citation type="journal article" date="2015" name="Proc. Natl. Acad. Sci. U.S.A.">
        <title>The resurrection genome of Boea hygrometrica: A blueprint for survival of dehydration.</title>
        <authorList>
            <person name="Xiao L."/>
            <person name="Yang G."/>
            <person name="Zhang L."/>
            <person name="Yang X."/>
            <person name="Zhao S."/>
            <person name="Ji Z."/>
            <person name="Zhou Q."/>
            <person name="Hu M."/>
            <person name="Wang Y."/>
            <person name="Chen M."/>
            <person name="Xu Y."/>
            <person name="Jin H."/>
            <person name="Xiao X."/>
            <person name="Hu G."/>
            <person name="Bao F."/>
            <person name="Hu Y."/>
            <person name="Wan P."/>
            <person name="Li L."/>
            <person name="Deng X."/>
            <person name="Kuang T."/>
            <person name="Xiang C."/>
            <person name="Zhu J.K."/>
            <person name="Oliver M.J."/>
            <person name="He Y."/>
        </authorList>
    </citation>
    <scope>NUCLEOTIDE SEQUENCE [LARGE SCALE GENOMIC DNA]</scope>
    <source>
        <strain evidence="3">cv. XS01</strain>
    </source>
</reference>
<dbReference type="EMBL" id="KQ988447">
    <property type="protein sequence ID" value="KZV55809.1"/>
    <property type="molecule type" value="Genomic_DNA"/>
</dbReference>
<organism evidence="2 3">
    <name type="scientific">Dorcoceras hygrometricum</name>
    <dbReference type="NCBI Taxonomy" id="472368"/>
    <lineage>
        <taxon>Eukaryota</taxon>
        <taxon>Viridiplantae</taxon>
        <taxon>Streptophyta</taxon>
        <taxon>Embryophyta</taxon>
        <taxon>Tracheophyta</taxon>
        <taxon>Spermatophyta</taxon>
        <taxon>Magnoliopsida</taxon>
        <taxon>eudicotyledons</taxon>
        <taxon>Gunneridae</taxon>
        <taxon>Pentapetalae</taxon>
        <taxon>asterids</taxon>
        <taxon>lamiids</taxon>
        <taxon>Lamiales</taxon>
        <taxon>Gesneriaceae</taxon>
        <taxon>Didymocarpoideae</taxon>
        <taxon>Trichosporeae</taxon>
        <taxon>Loxocarpinae</taxon>
        <taxon>Dorcoceras</taxon>
    </lineage>
</organism>
<protein>
    <submittedName>
        <fullName evidence="2">Uncharacterized protein</fullName>
    </submittedName>
</protein>
<evidence type="ECO:0000313" key="3">
    <source>
        <dbReference type="Proteomes" id="UP000250235"/>
    </source>
</evidence>
<dbReference type="AlphaFoldDB" id="A0A2Z7D8C7"/>
<gene>
    <name evidence="2" type="ORF">F511_23376</name>
</gene>
<dbReference type="Proteomes" id="UP000250235">
    <property type="component" value="Unassembled WGS sequence"/>
</dbReference>
<sequence length="213" mass="23335">MAASLIQNSLQVNFDSVLSLSYRGMVSMFKSLESSGFRGFLGCSAVIYELDLDNFFGNAFVRGNTMISSVQEKFVEISEDQFAGSPRFDFGRVQDFPTSEDPYSQLLALTLLKNKSVSKTAEEVLDEPAVEKVVKAAVKRRPDPTAEPVAKKKRTTVGRAAPTEKNLAIVPVVQEAVPISVIPGGSPTVQTRKSPKRKLILQEDSDEEATDEQ</sequence>
<name>A0A2Z7D8C7_9LAMI</name>